<dbReference type="Pfam" id="PF02383">
    <property type="entry name" value="Syja_N"/>
    <property type="match status" value="1"/>
</dbReference>
<dbReference type="OrthoDB" id="405996at2759"/>
<name>A0A9W8AWC2_9FUNG</name>
<keyword evidence="3" id="KW-1185">Reference proteome</keyword>
<sequence length="256" mass="28922">MLHQNLVVHVRKDVIAVEPTAHGLGIGESIVFQRATGDISYKTLPSTTQTTEDVTYPARGILGTIRFLAGNYLVLITGCEKVGSLDEQDIYRITDTKVVPFDLNMDQLDADQKADELIYLSTFKSALNSSFFYFSYTLDLTNSLQRQATIDRSLPLWKRVDTRFYWNAYLQSSMAQSCTTEVAHRFMLPVIQGYVSVTPCQVKEHAFSYMLISRRSRFRVGTRYFSRGADEFGNVSNFVETEQVVTCASPAGSQRE</sequence>
<evidence type="ECO:0000259" key="1">
    <source>
        <dbReference type="PROSITE" id="PS50275"/>
    </source>
</evidence>
<evidence type="ECO:0000313" key="2">
    <source>
        <dbReference type="EMBL" id="KAJ1967001.1"/>
    </source>
</evidence>
<dbReference type="PROSITE" id="PS50275">
    <property type="entry name" value="SAC"/>
    <property type="match status" value="1"/>
</dbReference>
<dbReference type="Proteomes" id="UP001150925">
    <property type="component" value="Unassembled WGS sequence"/>
</dbReference>
<reference evidence="2" key="1">
    <citation type="submission" date="2022-07" db="EMBL/GenBank/DDBJ databases">
        <title>Phylogenomic reconstructions and comparative analyses of Kickxellomycotina fungi.</title>
        <authorList>
            <person name="Reynolds N.K."/>
            <person name="Stajich J.E."/>
            <person name="Barry K."/>
            <person name="Grigoriev I.V."/>
            <person name="Crous P."/>
            <person name="Smith M.E."/>
        </authorList>
    </citation>
    <scope>NUCLEOTIDE SEQUENCE</scope>
    <source>
        <strain evidence="2">RSA 1196</strain>
    </source>
</reference>
<dbReference type="EMBL" id="JANBPY010000411">
    <property type="protein sequence ID" value="KAJ1967001.1"/>
    <property type="molecule type" value="Genomic_DNA"/>
</dbReference>
<accession>A0A9W8AWC2</accession>
<evidence type="ECO:0000313" key="3">
    <source>
        <dbReference type="Proteomes" id="UP001150925"/>
    </source>
</evidence>
<gene>
    <name evidence="2" type="primary">SAC1</name>
    <name evidence="2" type="ORF">IWQ62_002120</name>
</gene>
<feature type="non-terminal residue" evidence="2">
    <location>
        <position position="256"/>
    </location>
</feature>
<dbReference type="PANTHER" id="PTHR45662:SF2">
    <property type="entry name" value="PHOSPHATIDYLINOSITOL-3-PHOSPHATASE SAC1"/>
    <property type="match status" value="1"/>
</dbReference>
<organism evidence="2 3">
    <name type="scientific">Dispira parvispora</name>
    <dbReference type="NCBI Taxonomy" id="1520584"/>
    <lineage>
        <taxon>Eukaryota</taxon>
        <taxon>Fungi</taxon>
        <taxon>Fungi incertae sedis</taxon>
        <taxon>Zoopagomycota</taxon>
        <taxon>Kickxellomycotina</taxon>
        <taxon>Dimargaritomycetes</taxon>
        <taxon>Dimargaritales</taxon>
        <taxon>Dimargaritaceae</taxon>
        <taxon>Dispira</taxon>
    </lineage>
</organism>
<dbReference type="GO" id="GO:0043812">
    <property type="term" value="F:phosphatidylinositol-4-phosphate phosphatase activity"/>
    <property type="evidence" value="ECO:0007669"/>
    <property type="project" value="TreeGrafter"/>
</dbReference>
<dbReference type="GO" id="GO:0046856">
    <property type="term" value="P:phosphatidylinositol dephosphorylation"/>
    <property type="evidence" value="ECO:0007669"/>
    <property type="project" value="TreeGrafter"/>
</dbReference>
<proteinExistence type="predicted"/>
<dbReference type="PANTHER" id="PTHR45662">
    <property type="entry name" value="PHOSPHATIDYLINOSITIDE PHOSPHATASE SAC1"/>
    <property type="match status" value="1"/>
</dbReference>
<feature type="domain" description="SAC" evidence="1">
    <location>
        <begin position="123"/>
        <end position="256"/>
    </location>
</feature>
<protein>
    <submittedName>
        <fullName evidence="2">Phosphoinositide phosphatase sac1</fullName>
    </submittedName>
</protein>
<comment type="caution">
    <text evidence="2">The sequence shown here is derived from an EMBL/GenBank/DDBJ whole genome shotgun (WGS) entry which is preliminary data.</text>
</comment>
<dbReference type="GO" id="GO:0005783">
    <property type="term" value="C:endoplasmic reticulum"/>
    <property type="evidence" value="ECO:0007669"/>
    <property type="project" value="TreeGrafter"/>
</dbReference>
<dbReference type="AlphaFoldDB" id="A0A9W8AWC2"/>
<dbReference type="InterPro" id="IPR002013">
    <property type="entry name" value="SAC_dom"/>
</dbReference>